<dbReference type="Pfam" id="PF07730">
    <property type="entry name" value="HisKA_3"/>
    <property type="match status" value="1"/>
</dbReference>
<dbReference type="OrthoDB" id="5241729at2"/>
<dbReference type="PANTHER" id="PTHR24421:SF10">
    <property type="entry name" value="NITRATE_NITRITE SENSOR PROTEIN NARQ"/>
    <property type="match status" value="1"/>
</dbReference>
<dbReference type="SMART" id="SM00387">
    <property type="entry name" value="HATPase_c"/>
    <property type="match status" value="1"/>
</dbReference>
<dbReference type="Pfam" id="PF02518">
    <property type="entry name" value="HATPase_c"/>
    <property type="match status" value="1"/>
</dbReference>
<keyword evidence="6 11" id="KW-0418">Kinase</keyword>
<keyword evidence="7" id="KW-0067">ATP-binding</keyword>
<dbReference type="AlphaFoldDB" id="A0A2W2ESW0"/>
<protein>
    <recommendedName>
        <fullName evidence="2">histidine kinase</fullName>
        <ecNumber evidence="2">2.7.13.3</ecNumber>
    </recommendedName>
</protein>
<comment type="catalytic activity">
    <reaction evidence="1">
        <text>ATP + protein L-histidine = ADP + protein N-phospho-L-histidine.</text>
        <dbReference type="EC" id="2.7.13.3"/>
    </reaction>
</comment>
<dbReference type="Gene3D" id="3.30.565.10">
    <property type="entry name" value="Histidine kinase-like ATPase, C-terminal domain"/>
    <property type="match status" value="1"/>
</dbReference>
<proteinExistence type="predicted"/>
<accession>A0A2W2ESW0</accession>
<dbReference type="GO" id="GO:0016020">
    <property type="term" value="C:membrane"/>
    <property type="evidence" value="ECO:0007669"/>
    <property type="project" value="InterPro"/>
</dbReference>
<dbReference type="GO" id="GO:0046983">
    <property type="term" value="F:protein dimerization activity"/>
    <property type="evidence" value="ECO:0007669"/>
    <property type="project" value="InterPro"/>
</dbReference>
<dbReference type="InterPro" id="IPR036890">
    <property type="entry name" value="HATPase_C_sf"/>
</dbReference>
<dbReference type="CDD" id="cd16917">
    <property type="entry name" value="HATPase_UhpB-NarQ-NarX-like"/>
    <property type="match status" value="1"/>
</dbReference>
<dbReference type="Gene3D" id="1.20.5.1930">
    <property type="match status" value="1"/>
</dbReference>
<evidence type="ECO:0000256" key="8">
    <source>
        <dbReference type="ARBA" id="ARBA00023012"/>
    </source>
</evidence>
<evidence type="ECO:0000256" key="1">
    <source>
        <dbReference type="ARBA" id="ARBA00000085"/>
    </source>
</evidence>
<feature type="domain" description="Histidine kinase/HSP90-like ATPase" evidence="10">
    <location>
        <begin position="309"/>
        <end position="398"/>
    </location>
</feature>
<name>A0A2W2ESW0_9ACTN</name>
<sequence length="398" mass="42399">MFRTGVQPAVVGDGVVQPRRRNSHGGPAVVGDRHEFRSRRGGRRGHRRAEPVVDVRVVRRSHRRPLRSASPPPAGLRAALADPAVRRELAWVVAHASAGLLLGMVALSLPIHAVQDATFALWWWLLPPEEAATAAYGMWEVRDTSGALAVAALAPIEIALTLLLAPRMARLQAWSGRRLLRPGSDADLSLRVAQLTATRAAVLDAHAAELRRIERSLHDGTQNRLVAVNVLLGAAIRALERDPGTAKASLERAQSAAEQALSELRGVVRSILPPVLTDKSLADALAGLAATCPVPCRIDADLPIRAAASVEATAYFVVAEALTNIAKHSGARHAVVSVRRLDDRLLLEVMDDGQGGADESGSGIVGIRRRVEAHDGSFTMTSPAGGPTTLNVTLPFEM</sequence>
<evidence type="ECO:0000256" key="7">
    <source>
        <dbReference type="ARBA" id="ARBA00022840"/>
    </source>
</evidence>
<dbReference type="Proteomes" id="UP000249304">
    <property type="component" value="Unassembled WGS sequence"/>
</dbReference>
<keyword evidence="4" id="KW-0808">Transferase</keyword>
<evidence type="ECO:0000256" key="4">
    <source>
        <dbReference type="ARBA" id="ARBA00022679"/>
    </source>
</evidence>
<evidence type="ECO:0000259" key="10">
    <source>
        <dbReference type="SMART" id="SM00387"/>
    </source>
</evidence>
<gene>
    <name evidence="11" type="ORF">C1J01_20335</name>
</gene>
<dbReference type="Pfam" id="PF13796">
    <property type="entry name" value="Sensor"/>
    <property type="match status" value="1"/>
</dbReference>
<organism evidence="11 12">
    <name type="scientific">Nonomuraea aridisoli</name>
    <dbReference type="NCBI Taxonomy" id="2070368"/>
    <lineage>
        <taxon>Bacteria</taxon>
        <taxon>Bacillati</taxon>
        <taxon>Actinomycetota</taxon>
        <taxon>Actinomycetes</taxon>
        <taxon>Streptosporangiales</taxon>
        <taxon>Streptosporangiaceae</taxon>
        <taxon>Nonomuraea</taxon>
    </lineage>
</organism>
<keyword evidence="8" id="KW-0902">Two-component regulatory system</keyword>
<comment type="caution">
    <text evidence="11">The sequence shown here is derived from an EMBL/GenBank/DDBJ whole genome shotgun (WGS) entry which is preliminary data.</text>
</comment>
<evidence type="ECO:0000256" key="6">
    <source>
        <dbReference type="ARBA" id="ARBA00022777"/>
    </source>
</evidence>
<dbReference type="EMBL" id="POUD01000081">
    <property type="protein sequence ID" value="PZG16620.1"/>
    <property type="molecule type" value="Genomic_DNA"/>
</dbReference>
<dbReference type="InterPro" id="IPR025828">
    <property type="entry name" value="Put_sensor_dom"/>
</dbReference>
<evidence type="ECO:0000256" key="9">
    <source>
        <dbReference type="SAM" id="MobiDB-lite"/>
    </source>
</evidence>
<dbReference type="InterPro" id="IPR011712">
    <property type="entry name" value="Sig_transdc_His_kin_sub3_dim/P"/>
</dbReference>
<dbReference type="GO" id="GO:0000155">
    <property type="term" value="F:phosphorelay sensor kinase activity"/>
    <property type="evidence" value="ECO:0007669"/>
    <property type="project" value="InterPro"/>
</dbReference>
<dbReference type="GO" id="GO:0005524">
    <property type="term" value="F:ATP binding"/>
    <property type="evidence" value="ECO:0007669"/>
    <property type="project" value="UniProtKB-KW"/>
</dbReference>
<evidence type="ECO:0000313" key="12">
    <source>
        <dbReference type="Proteomes" id="UP000249304"/>
    </source>
</evidence>
<feature type="region of interest" description="Disordered" evidence="9">
    <location>
        <begin position="1"/>
        <end position="50"/>
    </location>
</feature>
<evidence type="ECO:0000256" key="5">
    <source>
        <dbReference type="ARBA" id="ARBA00022741"/>
    </source>
</evidence>
<dbReference type="InterPro" id="IPR050482">
    <property type="entry name" value="Sensor_HK_TwoCompSys"/>
</dbReference>
<reference evidence="11 12" key="1">
    <citation type="submission" date="2018-01" db="EMBL/GenBank/DDBJ databases">
        <title>Draft genome sequence of Nonomuraea sp. KC333.</title>
        <authorList>
            <person name="Sahin N."/>
            <person name="Saygin H."/>
            <person name="Ay H."/>
        </authorList>
    </citation>
    <scope>NUCLEOTIDE SEQUENCE [LARGE SCALE GENOMIC DNA]</scope>
    <source>
        <strain evidence="11 12">KC333</strain>
    </source>
</reference>
<evidence type="ECO:0000313" key="11">
    <source>
        <dbReference type="EMBL" id="PZG16620.1"/>
    </source>
</evidence>
<dbReference type="EC" id="2.7.13.3" evidence="2"/>
<dbReference type="SUPFAM" id="SSF55874">
    <property type="entry name" value="ATPase domain of HSP90 chaperone/DNA topoisomerase II/histidine kinase"/>
    <property type="match status" value="1"/>
</dbReference>
<keyword evidence="12" id="KW-1185">Reference proteome</keyword>
<dbReference type="PANTHER" id="PTHR24421">
    <property type="entry name" value="NITRATE/NITRITE SENSOR PROTEIN NARX-RELATED"/>
    <property type="match status" value="1"/>
</dbReference>
<evidence type="ECO:0000256" key="3">
    <source>
        <dbReference type="ARBA" id="ARBA00022553"/>
    </source>
</evidence>
<keyword evidence="3" id="KW-0597">Phosphoprotein</keyword>
<feature type="compositionally biased region" description="Basic residues" evidence="9">
    <location>
        <begin position="36"/>
        <end position="47"/>
    </location>
</feature>
<keyword evidence="5" id="KW-0547">Nucleotide-binding</keyword>
<evidence type="ECO:0000256" key="2">
    <source>
        <dbReference type="ARBA" id="ARBA00012438"/>
    </source>
</evidence>
<dbReference type="InterPro" id="IPR003594">
    <property type="entry name" value="HATPase_dom"/>
</dbReference>